<organism evidence="1 2">
    <name type="scientific">Plakobranchus ocellatus</name>
    <dbReference type="NCBI Taxonomy" id="259542"/>
    <lineage>
        <taxon>Eukaryota</taxon>
        <taxon>Metazoa</taxon>
        <taxon>Spiralia</taxon>
        <taxon>Lophotrochozoa</taxon>
        <taxon>Mollusca</taxon>
        <taxon>Gastropoda</taxon>
        <taxon>Heterobranchia</taxon>
        <taxon>Euthyneura</taxon>
        <taxon>Panpulmonata</taxon>
        <taxon>Sacoglossa</taxon>
        <taxon>Placobranchoidea</taxon>
        <taxon>Plakobranchidae</taxon>
        <taxon>Plakobranchus</taxon>
    </lineage>
</organism>
<protein>
    <submittedName>
        <fullName evidence="1">Uncharacterized protein</fullName>
    </submittedName>
</protein>
<sequence>MGLQSQSGSLSANTNTILTVEQATFLLFISGRCSQTGSKISKPTSTSQNLEAGPNSHIRRSSFLVTYNCHFLYNQKQEPWISRPK</sequence>
<proteinExistence type="predicted"/>
<name>A0AAV4DKQ6_9GAST</name>
<accession>A0AAV4DKQ6</accession>
<comment type="caution">
    <text evidence="1">The sequence shown here is derived from an EMBL/GenBank/DDBJ whole genome shotgun (WGS) entry which is preliminary data.</text>
</comment>
<gene>
    <name evidence="1" type="ORF">PoB_007127400</name>
</gene>
<dbReference type="AlphaFoldDB" id="A0AAV4DKQ6"/>
<evidence type="ECO:0000313" key="2">
    <source>
        <dbReference type="Proteomes" id="UP000735302"/>
    </source>
</evidence>
<dbReference type="Proteomes" id="UP000735302">
    <property type="component" value="Unassembled WGS sequence"/>
</dbReference>
<evidence type="ECO:0000313" key="1">
    <source>
        <dbReference type="EMBL" id="GFO44769.1"/>
    </source>
</evidence>
<dbReference type="EMBL" id="BLXT01007982">
    <property type="protein sequence ID" value="GFO44769.1"/>
    <property type="molecule type" value="Genomic_DNA"/>
</dbReference>
<reference evidence="1 2" key="1">
    <citation type="journal article" date="2021" name="Elife">
        <title>Chloroplast acquisition without the gene transfer in kleptoplastic sea slugs, Plakobranchus ocellatus.</title>
        <authorList>
            <person name="Maeda T."/>
            <person name="Takahashi S."/>
            <person name="Yoshida T."/>
            <person name="Shimamura S."/>
            <person name="Takaki Y."/>
            <person name="Nagai Y."/>
            <person name="Toyoda A."/>
            <person name="Suzuki Y."/>
            <person name="Arimoto A."/>
            <person name="Ishii H."/>
            <person name="Satoh N."/>
            <person name="Nishiyama T."/>
            <person name="Hasebe M."/>
            <person name="Maruyama T."/>
            <person name="Minagawa J."/>
            <person name="Obokata J."/>
            <person name="Shigenobu S."/>
        </authorList>
    </citation>
    <scope>NUCLEOTIDE SEQUENCE [LARGE SCALE GENOMIC DNA]</scope>
</reference>
<keyword evidence="2" id="KW-1185">Reference proteome</keyword>